<dbReference type="EMBL" id="CP042829">
    <property type="protein sequence ID" value="QFG03691.1"/>
    <property type="molecule type" value="Genomic_DNA"/>
</dbReference>
<protein>
    <recommendedName>
        <fullName evidence="3">TIGR02710 family CRISPR-associated protein</fullName>
    </recommendedName>
</protein>
<evidence type="ECO:0008006" key="3">
    <source>
        <dbReference type="Google" id="ProtNLM"/>
    </source>
</evidence>
<evidence type="ECO:0000313" key="1">
    <source>
        <dbReference type="EMBL" id="QFG03691.1"/>
    </source>
</evidence>
<accession>A0ABX6C337</accession>
<organism evidence="1 2">
    <name type="scientific">Tepidiforma bonchosmolovskayae</name>
    <dbReference type="NCBI Taxonomy" id="2601677"/>
    <lineage>
        <taxon>Bacteria</taxon>
        <taxon>Bacillati</taxon>
        <taxon>Chloroflexota</taxon>
        <taxon>Tepidiformia</taxon>
        <taxon>Tepidiformales</taxon>
        <taxon>Tepidiformaceae</taxon>
        <taxon>Tepidiforma</taxon>
    </lineage>
</organism>
<sequence>MSTILLATIGKRDPFHEGEPTGPLRLARETTPDRALLVATEAVRPQAEATAAELQALGIEVAIDILDDLRRGVPDLAVSVSDLLLAGRDLVRRHPELKEAEVIACFTSGTPQMSTAFTLVVRSLLPDARHFQALDPSQTIREPLREFDPDILGHLDARDRTLESLARGDAAAAAASGVPLLHLPSQVPPPWDQKALKAAVTIAEALAAVENYQRQWLAQLAANIPARAGGVDLAGLKAWLQQAANDDLAWGAELGACFLRLDSLNRPTQAVLVAATAAEVLLTAGLRQCGIDPDDIRDPARLPSGFSEVDLMPIDGGRWRIEGAQRRAKLLEALSPDYRRAVETHAGETLRARLAGARNDAVHKGRQVPSESLEAAKAYLEILAAAVGAPAPSSLPTAPSSLGALVQPWRS</sequence>
<evidence type="ECO:0000313" key="2">
    <source>
        <dbReference type="Proteomes" id="UP000326331"/>
    </source>
</evidence>
<dbReference type="Proteomes" id="UP000326331">
    <property type="component" value="Chromosome"/>
</dbReference>
<name>A0ABX6C337_9CHLR</name>
<reference evidence="1 2" key="1">
    <citation type="submission" date="2019-10" db="EMBL/GenBank/DDBJ databases">
        <title>Thermopilla bonchosmolovskayae gen. nov., sp. nov., a moderately thermophilic Chloroflexi bacterium from a Chukotka hot spring (Arctic, Russia), representing a novel classis Thermopillaia, which include previously uncultivated lineage OLB14.</title>
        <authorList>
            <person name="Kochetkova T.V."/>
            <person name="Zayulina K.S."/>
            <person name="Zhigarkov V.S."/>
            <person name="Minaev N.V."/>
            <person name="Novikov A."/>
            <person name="Toshchakov S.V."/>
            <person name="Elcheninov A.G."/>
            <person name="Kublanov I.V."/>
        </authorList>
    </citation>
    <scope>NUCLEOTIDE SEQUENCE [LARGE SCALE GENOMIC DNA]</scope>
    <source>
        <strain evidence="1 2">3753O</strain>
    </source>
</reference>
<keyword evidence="2" id="KW-1185">Reference proteome</keyword>
<proteinExistence type="predicted"/>
<dbReference type="RefSeq" id="WP_158067642.1">
    <property type="nucleotide sequence ID" value="NZ_CP042829.1"/>
</dbReference>
<gene>
    <name evidence="1" type="ORF">Tbon_10415</name>
</gene>